<dbReference type="Gene3D" id="3.30.300.30">
    <property type="match status" value="1"/>
</dbReference>
<dbReference type="InterPro" id="IPR025110">
    <property type="entry name" value="AMP-bd_C"/>
</dbReference>
<dbReference type="GO" id="GO:0008610">
    <property type="term" value="P:lipid biosynthetic process"/>
    <property type="evidence" value="ECO:0007669"/>
    <property type="project" value="UniProtKB-ARBA"/>
</dbReference>
<evidence type="ECO:0000313" key="4">
    <source>
        <dbReference type="Proteomes" id="UP000634660"/>
    </source>
</evidence>
<dbReference type="SUPFAM" id="SSF56801">
    <property type="entry name" value="Acetyl-CoA synthetase-like"/>
    <property type="match status" value="1"/>
</dbReference>
<dbReference type="GO" id="GO:0005737">
    <property type="term" value="C:cytoplasm"/>
    <property type="evidence" value="ECO:0007669"/>
    <property type="project" value="TreeGrafter"/>
</dbReference>
<dbReference type="GO" id="GO:0044550">
    <property type="term" value="P:secondary metabolite biosynthetic process"/>
    <property type="evidence" value="ECO:0007669"/>
    <property type="project" value="TreeGrafter"/>
</dbReference>
<comment type="cofactor">
    <cofactor evidence="1">
        <name>pantetheine 4'-phosphate</name>
        <dbReference type="ChEBI" id="CHEBI:47942"/>
    </cofactor>
</comment>
<dbReference type="Pfam" id="PF00668">
    <property type="entry name" value="Condensation"/>
    <property type="match status" value="1"/>
</dbReference>
<dbReference type="Gene3D" id="3.30.559.10">
    <property type="entry name" value="Chloramphenicol acetyltransferase-like domain"/>
    <property type="match status" value="1"/>
</dbReference>
<reference evidence="3" key="2">
    <citation type="submission" date="2020-09" db="EMBL/GenBank/DDBJ databases">
        <authorList>
            <person name="Sun Q."/>
            <person name="Ohkuma M."/>
        </authorList>
    </citation>
    <scope>NUCLEOTIDE SEQUENCE</scope>
    <source>
        <strain evidence="3">JCM 4834</strain>
    </source>
</reference>
<comment type="caution">
    <text evidence="3">The sequence shown here is derived from an EMBL/GenBank/DDBJ whole genome shotgun (WGS) entry which is preliminary data.</text>
</comment>
<dbReference type="InterPro" id="IPR009081">
    <property type="entry name" value="PP-bd_ACP"/>
</dbReference>
<dbReference type="InterPro" id="IPR036736">
    <property type="entry name" value="ACP-like_sf"/>
</dbReference>
<reference evidence="3" key="1">
    <citation type="journal article" date="2014" name="Int. J. Syst. Evol. Microbiol.">
        <title>Complete genome sequence of Corynebacterium casei LMG S-19264T (=DSM 44701T), isolated from a smear-ripened cheese.</title>
        <authorList>
            <consortium name="US DOE Joint Genome Institute (JGI-PGF)"/>
            <person name="Walter F."/>
            <person name="Albersmeier A."/>
            <person name="Kalinowski J."/>
            <person name="Ruckert C."/>
        </authorList>
    </citation>
    <scope>NUCLEOTIDE SEQUENCE</scope>
    <source>
        <strain evidence="3">JCM 4834</strain>
    </source>
</reference>
<dbReference type="RefSeq" id="WP_229885810.1">
    <property type="nucleotide sequence ID" value="NZ_BMVX01000001.1"/>
</dbReference>
<dbReference type="InterPro" id="IPR045851">
    <property type="entry name" value="AMP-bd_C_sf"/>
</dbReference>
<dbReference type="Gene3D" id="3.40.50.12780">
    <property type="entry name" value="N-terminal domain of ligase-like"/>
    <property type="match status" value="1"/>
</dbReference>
<evidence type="ECO:0000259" key="2">
    <source>
        <dbReference type="PROSITE" id="PS50075"/>
    </source>
</evidence>
<dbReference type="GO" id="GO:0043041">
    <property type="term" value="P:amino acid activation for nonribosomal peptide biosynthetic process"/>
    <property type="evidence" value="ECO:0007669"/>
    <property type="project" value="TreeGrafter"/>
</dbReference>
<organism evidence="3 4">
    <name type="scientific">Streptomyces subrutilus</name>
    <dbReference type="NCBI Taxonomy" id="36818"/>
    <lineage>
        <taxon>Bacteria</taxon>
        <taxon>Bacillati</taxon>
        <taxon>Actinomycetota</taxon>
        <taxon>Actinomycetes</taxon>
        <taxon>Kitasatosporales</taxon>
        <taxon>Streptomycetaceae</taxon>
        <taxon>Streptomyces</taxon>
    </lineage>
</organism>
<feature type="domain" description="Carrier" evidence="2">
    <location>
        <begin position="502"/>
        <end position="577"/>
    </location>
</feature>
<dbReference type="Pfam" id="PF13193">
    <property type="entry name" value="AMP-binding_C"/>
    <property type="match status" value="1"/>
</dbReference>
<dbReference type="InterPro" id="IPR023213">
    <property type="entry name" value="CAT-like_dom_sf"/>
</dbReference>
<dbReference type="Gene3D" id="3.30.559.30">
    <property type="entry name" value="Nonribosomal peptide synthetase, condensation domain"/>
    <property type="match status" value="1"/>
</dbReference>
<proteinExistence type="predicted"/>
<dbReference type="GO" id="GO:0003824">
    <property type="term" value="F:catalytic activity"/>
    <property type="evidence" value="ECO:0007669"/>
    <property type="project" value="InterPro"/>
</dbReference>
<evidence type="ECO:0000313" key="3">
    <source>
        <dbReference type="EMBL" id="GGZ46366.1"/>
    </source>
</evidence>
<dbReference type="InterPro" id="IPR042099">
    <property type="entry name" value="ANL_N_sf"/>
</dbReference>
<name>A0A918QHR0_9ACTN</name>
<dbReference type="InterPro" id="IPR020845">
    <property type="entry name" value="AMP-binding_CS"/>
</dbReference>
<dbReference type="CDD" id="cd04433">
    <property type="entry name" value="AFD_class_I"/>
    <property type="match status" value="1"/>
</dbReference>
<dbReference type="PROSITE" id="PS00455">
    <property type="entry name" value="AMP_BINDING"/>
    <property type="match status" value="1"/>
</dbReference>
<evidence type="ECO:0000256" key="1">
    <source>
        <dbReference type="ARBA" id="ARBA00001957"/>
    </source>
</evidence>
<dbReference type="Proteomes" id="UP000634660">
    <property type="component" value="Unassembled WGS sequence"/>
</dbReference>
<protein>
    <recommendedName>
        <fullName evidence="2">Carrier domain-containing protein</fullName>
    </recommendedName>
</protein>
<dbReference type="PANTHER" id="PTHR45527">
    <property type="entry name" value="NONRIBOSOMAL PEPTIDE SYNTHETASE"/>
    <property type="match status" value="1"/>
</dbReference>
<dbReference type="GO" id="GO:0031177">
    <property type="term" value="F:phosphopantetheine binding"/>
    <property type="evidence" value="ECO:0007669"/>
    <property type="project" value="TreeGrafter"/>
</dbReference>
<dbReference type="InterPro" id="IPR000873">
    <property type="entry name" value="AMP-dep_synth/lig_dom"/>
</dbReference>
<sequence length="1019" mass="107317">MPPTATTVPELLDARAAEHPDHMALQVVGGGELSYRRWREEALRAAVGLAAAGVGPGDRVVLRFSNARWERYAVGFLAVQYAGGVPVPVREDLSEADAAALAALAEARTVLSEGDLPSVPGRVELHLDALLAAHPAPPAGPPHRVGPADPAQVIGTSGTTGAPKGVLAAHGNLTAGLAAHPRRRAYAHSRYALHAFPIGTNAGQVMLLGALTAAPTTLSLPRFDADRFGLAVQEYGIGTAFLVPSMAIELVNAGTAGRYDLSSLRLVNSSAAALPVPVAAALAAALPGVTLVNTYTSAEASPAQVSTVVDPRRPGSLGRPADPGDVRILDAEGLPLPAGQVGEVWLRQPGPSRGYLGAAGPGARVFRDGWVRMGDVGRLDPDGYLYLVDRESDVIKSGALKVSTLRIEEVLHEHPAVADAAALGLPHPVMGAVPVAVVVAGPGGLDLDELRLFLSARLSRPELPVRILLAGDLPRNPSGKVVKHRLRPLFDAPAESTGPAVAPATPTELRLAGLWRRLLGRPVTDVAAEFFALGGDSFRAVQLASAISGEFGVRAGTAMVFERPSLRSQAAWVNHPDRQLGAAHGATAGTGTVTPYLAALRAQPHAVALTSQQENFFRWMSEAPGRDAGAVTALFRVADRLEPETLGRALTEVVRRHPALRTRFEAVGDGVVRAVLDEEPRVRITLTRAPGATDAEVDALLLAERDRLTDLARDPMARLLVVSRSETDHVVLVATHHMVSDGWSVGVLLADLGVFYSALRRGRSAPPARSGPGYRELVDWANAHWPASRAHFAAALAGAPEAVEQFAGRRAVDEVLTTAHEFEVSAALAEALRARAAELGATPFLAVTAAWTGLLAGRSGRPDLVVMTPVPGRPRPDAERTVGCFVQSVLLRVDASGGPGFAELVDRLRTVYSEALDHQLYPFAEFSPSVPFAAWLRYEAWAAPAQLPGLSCEPWELPRGSTVPWPLPGGDRSVPELTVVEQPDGGLRCWLQYNALAFDLPVITELAGEFTAALTAACG</sequence>
<accession>A0A918QHR0</accession>
<dbReference type="EMBL" id="BMVX01000001">
    <property type="protein sequence ID" value="GGZ46366.1"/>
    <property type="molecule type" value="Genomic_DNA"/>
</dbReference>
<gene>
    <name evidence="3" type="ORF">GCM10010371_01880</name>
</gene>
<dbReference type="SUPFAM" id="SSF52777">
    <property type="entry name" value="CoA-dependent acyltransferases"/>
    <property type="match status" value="2"/>
</dbReference>
<dbReference type="PANTHER" id="PTHR45527:SF1">
    <property type="entry name" value="FATTY ACID SYNTHASE"/>
    <property type="match status" value="1"/>
</dbReference>
<dbReference type="Gene3D" id="1.10.1200.10">
    <property type="entry name" value="ACP-like"/>
    <property type="match status" value="1"/>
</dbReference>
<dbReference type="InterPro" id="IPR001242">
    <property type="entry name" value="Condensation_dom"/>
</dbReference>
<dbReference type="Pfam" id="PF00550">
    <property type="entry name" value="PP-binding"/>
    <property type="match status" value="1"/>
</dbReference>
<dbReference type="Pfam" id="PF00501">
    <property type="entry name" value="AMP-binding"/>
    <property type="match status" value="1"/>
</dbReference>
<dbReference type="AlphaFoldDB" id="A0A918QHR0"/>
<dbReference type="SUPFAM" id="SSF47336">
    <property type="entry name" value="ACP-like"/>
    <property type="match status" value="1"/>
</dbReference>
<dbReference type="PROSITE" id="PS50075">
    <property type="entry name" value="CARRIER"/>
    <property type="match status" value="1"/>
</dbReference>